<dbReference type="EMBL" id="LKHV02000001">
    <property type="protein sequence ID" value="MCS5709354.1"/>
    <property type="molecule type" value="Genomic_DNA"/>
</dbReference>
<keyword evidence="5" id="KW-0378">Hydrolase</keyword>
<evidence type="ECO:0000256" key="12">
    <source>
        <dbReference type="NCBIfam" id="TIGR00416"/>
    </source>
</evidence>
<evidence type="ECO:0000256" key="4">
    <source>
        <dbReference type="ARBA" id="ARBA00022771"/>
    </source>
</evidence>
<dbReference type="NCBIfam" id="TIGR00416">
    <property type="entry name" value="sms"/>
    <property type="match status" value="1"/>
</dbReference>
<dbReference type="InterPro" id="IPR027417">
    <property type="entry name" value="P-loop_NTPase"/>
</dbReference>
<accession>A0A0Q9YEN4</accession>
<dbReference type="InterPro" id="IPR020568">
    <property type="entry name" value="Ribosomal_Su5_D2-typ_SF"/>
</dbReference>
<reference evidence="15" key="1">
    <citation type="submission" date="2015-09" db="EMBL/GenBank/DDBJ databases">
        <title>Draft Genome Sequences of Two Novel Amoeba-resistant Intranuclear Bacteria, Candidatus Berkiella cookevillensis and Candidatus Berkiella aquae.</title>
        <authorList>
            <person name="Mehari Y.T."/>
            <person name="Arivett B.A."/>
            <person name="Farone A.L."/>
            <person name="Gunderson J.H."/>
            <person name="Farone M.B."/>
        </authorList>
    </citation>
    <scope>NUCLEOTIDE SEQUENCE [LARGE SCALE GENOMIC DNA]</scope>
    <source>
        <strain evidence="15">CC99</strain>
    </source>
</reference>
<keyword evidence="4 13" id="KW-0863">Zinc-finger</keyword>
<dbReference type="InterPro" id="IPR004504">
    <property type="entry name" value="DNA_repair_RadA"/>
</dbReference>
<dbReference type="SUPFAM" id="SSF54211">
    <property type="entry name" value="Ribosomal protein S5 domain 2-like"/>
    <property type="match status" value="1"/>
</dbReference>
<evidence type="ECO:0000256" key="7">
    <source>
        <dbReference type="ARBA" id="ARBA00022840"/>
    </source>
</evidence>
<evidence type="ECO:0000313" key="17">
    <source>
        <dbReference type="Proteomes" id="UP000051494"/>
    </source>
</evidence>
<dbReference type="GO" id="GO:0005829">
    <property type="term" value="C:cytosol"/>
    <property type="evidence" value="ECO:0007669"/>
    <property type="project" value="TreeGrafter"/>
</dbReference>
<evidence type="ECO:0000256" key="9">
    <source>
        <dbReference type="ARBA" id="ARBA00023125"/>
    </source>
</evidence>
<dbReference type="GO" id="GO:0000725">
    <property type="term" value="P:recombinational repair"/>
    <property type="evidence" value="ECO:0007669"/>
    <property type="project" value="UniProtKB-UniRule"/>
</dbReference>
<keyword evidence="9 11" id="KW-0238">DNA-binding</keyword>
<dbReference type="GO" id="GO:0005524">
    <property type="term" value="F:ATP binding"/>
    <property type="evidence" value="ECO:0007669"/>
    <property type="project" value="UniProtKB-UniRule"/>
</dbReference>
<keyword evidence="17" id="KW-1185">Reference proteome</keyword>
<dbReference type="RefSeq" id="WP_057624119.1">
    <property type="nucleotide sequence ID" value="NZ_LKHV02000001.1"/>
</dbReference>
<keyword evidence="2 11" id="KW-0547">Nucleotide-binding</keyword>
<dbReference type="PANTHER" id="PTHR32472:SF10">
    <property type="entry name" value="DNA REPAIR PROTEIN RADA-LIKE PROTEIN"/>
    <property type="match status" value="1"/>
</dbReference>
<dbReference type="InterPro" id="IPR020588">
    <property type="entry name" value="RecA_ATP-bd"/>
</dbReference>
<feature type="domain" description="RecA family profile 1" evidence="14">
    <location>
        <begin position="67"/>
        <end position="215"/>
    </location>
</feature>
<dbReference type="PRINTS" id="PR01874">
    <property type="entry name" value="DNAREPAIRADA"/>
</dbReference>
<sequence length="452" mass="48914">MARNKIQYHCQDCGSIASKWSGQCSDCGAWNTLTEMVMVSSHSAQKTGGYAGQISQIRNLNEVATTDFPRILTQMPELDRVLGGGLVVGSVVLIGGDPGIGKSTLLLQSVATVSETQKVLYVTGEESLEQVSLRAQRLGVGSLPMPLLSETEVDKIIVTATHIKPKIMVIDSIQTVYTESLPGAPGVVSQVRESAQRLVQFSKQSGTALFLVGHVNKEGAIAGPRVLEHMVDTVLYFEGQSDNRYRLLRACKNRFGAVNELGIFAMSDKGLKGVINPSAIFLSKGIESGSGTGVMVTWEGTRPMLIEVQALVDESKLANPRRVTVGYDPNRLAMLLAVLNRHCGFFMHQQDVFLNMVGGVKIMETAADLSVLMAVISSYQNKKIDSKTIIFGEVGLGGEIRPVQAGIERIKEAQKHGFERALVPLANHPKKEVSGIEVKAVSTLKEAVDYLF</sequence>
<dbReference type="Pfam" id="PF18073">
    <property type="entry name" value="Zn_ribbon_LapB"/>
    <property type="match status" value="1"/>
</dbReference>
<keyword evidence="3 11" id="KW-0227">DNA damage</keyword>
<evidence type="ECO:0000256" key="10">
    <source>
        <dbReference type="ARBA" id="ARBA00023204"/>
    </source>
</evidence>
<dbReference type="InterPro" id="IPR041166">
    <property type="entry name" value="Rubredoxin_2"/>
</dbReference>
<feature type="region of interest" description="Lon-protease-like" evidence="11">
    <location>
        <begin position="351"/>
        <end position="452"/>
    </location>
</feature>
<evidence type="ECO:0000256" key="11">
    <source>
        <dbReference type="HAMAP-Rule" id="MF_01498"/>
    </source>
</evidence>
<evidence type="ECO:0000256" key="2">
    <source>
        <dbReference type="ARBA" id="ARBA00022741"/>
    </source>
</evidence>
<dbReference type="PROSITE" id="PS50162">
    <property type="entry name" value="RECA_2"/>
    <property type="match status" value="1"/>
</dbReference>
<protein>
    <recommendedName>
        <fullName evidence="11 12">DNA repair protein RadA</fullName>
    </recommendedName>
</protein>
<organism evidence="15">
    <name type="scientific">Candidatus Berkiella cookevillensis</name>
    <dbReference type="NCBI Taxonomy" id="437022"/>
    <lineage>
        <taxon>Bacteria</taxon>
        <taxon>Pseudomonadati</taxon>
        <taxon>Pseudomonadota</taxon>
        <taxon>Gammaproteobacteria</taxon>
        <taxon>Candidatus Berkiellales</taxon>
        <taxon>Candidatus Berkiellaceae</taxon>
        <taxon>Candidatus Berkiella</taxon>
    </lineage>
</organism>
<dbReference type="Gene3D" id="3.30.230.10">
    <property type="match status" value="1"/>
</dbReference>
<dbReference type="InterPro" id="IPR014721">
    <property type="entry name" value="Ribsml_uS5_D2-typ_fold_subgr"/>
</dbReference>
<keyword evidence="6 13" id="KW-0862">Zinc</keyword>
<dbReference type="Gene3D" id="3.40.50.300">
    <property type="entry name" value="P-loop containing nucleotide triphosphate hydrolases"/>
    <property type="match status" value="1"/>
</dbReference>
<name>A0A0Q9YEN4_9GAMM</name>
<comment type="function">
    <text evidence="11">Plays a role in repairing double-strand DNA breaks, probably involving stabilizing or processing branched DNA or blocked replication forks.</text>
</comment>
<evidence type="ECO:0000256" key="13">
    <source>
        <dbReference type="RuleBase" id="RU003555"/>
    </source>
</evidence>
<comment type="function">
    <text evidence="13">DNA-dependent ATPase involved in processing of recombination intermediates, plays a role in repairing DNA breaks. Stimulates the branch migration of RecA-mediated strand transfer reactions, allowing the 3' invading strand to extend heteroduplex DNA faster. Binds ssDNA in the presence of ADP but not other nucleotides, has ATPase activity that is stimulated by ssDNA and various branched DNA structures, but inhibited by SSB. Does not have RecA's homology-searching function.</text>
</comment>
<evidence type="ECO:0000313" key="15">
    <source>
        <dbReference type="EMBL" id="KRG19003.1"/>
    </source>
</evidence>
<dbReference type="PATRIC" id="fig|1590042.3.peg.1014"/>
<dbReference type="InterPro" id="IPR003593">
    <property type="entry name" value="AAA+_ATPase"/>
</dbReference>
<comment type="domain">
    <text evidence="11">The middle region has homology to RecA with ATPase motifs including the RadA KNRFG motif, while the C-terminus is homologous to Lon protease.</text>
</comment>
<dbReference type="Pfam" id="PF13481">
    <property type="entry name" value="AAA_25"/>
    <property type="match status" value="1"/>
</dbReference>
<feature type="short sequence motif" description="RadA KNRFG motif" evidence="11">
    <location>
        <begin position="252"/>
        <end position="256"/>
    </location>
</feature>
<evidence type="ECO:0000256" key="8">
    <source>
        <dbReference type="ARBA" id="ARBA00023016"/>
    </source>
</evidence>
<evidence type="ECO:0000256" key="3">
    <source>
        <dbReference type="ARBA" id="ARBA00022763"/>
    </source>
</evidence>
<keyword evidence="8 11" id="KW-0346">Stress response</keyword>
<keyword evidence="7 11" id="KW-0067">ATP-binding</keyword>
<dbReference type="STRING" id="437022.CC99x_00993"/>
<dbReference type="Proteomes" id="UP000051494">
    <property type="component" value="Unassembled WGS sequence"/>
</dbReference>
<dbReference type="GO" id="GO:0003684">
    <property type="term" value="F:damaged DNA binding"/>
    <property type="evidence" value="ECO:0007669"/>
    <property type="project" value="InterPro"/>
</dbReference>
<gene>
    <name evidence="11 16" type="primary">radA</name>
    <name evidence="15" type="ORF">CC99x_00993</name>
    <name evidence="16" type="ORF">CC99x_010605</name>
</gene>
<dbReference type="GO" id="GO:0008270">
    <property type="term" value="F:zinc ion binding"/>
    <property type="evidence" value="ECO:0007669"/>
    <property type="project" value="UniProtKB-KW"/>
</dbReference>
<proteinExistence type="inferred from homology"/>
<dbReference type="Pfam" id="PF13541">
    <property type="entry name" value="ChlI"/>
    <property type="match status" value="1"/>
</dbReference>
<reference evidence="16" key="3">
    <citation type="submission" date="2021-06" db="EMBL/GenBank/DDBJ databases">
        <title>Genomic Description and Analysis of Intracellular Bacteria, Candidatus Berkiella cookevillensis and Candidatus Berkiella aquae.</title>
        <authorList>
            <person name="Kidane D.T."/>
            <person name="Mehari Y.T."/>
            <person name="Rice F.C."/>
            <person name="Arivett B.A."/>
            <person name="Farone A.L."/>
            <person name="Berk S.G."/>
            <person name="Farone M.B."/>
        </authorList>
    </citation>
    <scope>NUCLEOTIDE SEQUENCE</scope>
    <source>
        <strain evidence="16">CC99</strain>
    </source>
</reference>
<comment type="similarity">
    <text evidence="11 13">Belongs to the RecA family. RadA subfamily.</text>
</comment>
<dbReference type="SMART" id="SM00382">
    <property type="entry name" value="AAA"/>
    <property type="match status" value="1"/>
</dbReference>
<dbReference type="GO" id="GO:0016787">
    <property type="term" value="F:hydrolase activity"/>
    <property type="evidence" value="ECO:0007669"/>
    <property type="project" value="UniProtKB-KW"/>
</dbReference>
<evidence type="ECO:0000313" key="16">
    <source>
        <dbReference type="EMBL" id="MCS5709354.1"/>
    </source>
</evidence>
<keyword evidence="1 11" id="KW-0479">Metal-binding</keyword>
<evidence type="ECO:0000256" key="5">
    <source>
        <dbReference type="ARBA" id="ARBA00022801"/>
    </source>
</evidence>
<dbReference type="AlphaFoldDB" id="A0A0Q9YEN4"/>
<dbReference type="OrthoDB" id="9803906at2"/>
<dbReference type="EMBL" id="LKHV01000004">
    <property type="protein sequence ID" value="KRG19003.1"/>
    <property type="molecule type" value="Genomic_DNA"/>
</dbReference>
<dbReference type="PANTHER" id="PTHR32472">
    <property type="entry name" value="DNA REPAIR PROTEIN RADA"/>
    <property type="match status" value="1"/>
</dbReference>
<dbReference type="SUPFAM" id="SSF52540">
    <property type="entry name" value="P-loop containing nucleoside triphosphate hydrolases"/>
    <property type="match status" value="1"/>
</dbReference>
<evidence type="ECO:0000256" key="6">
    <source>
        <dbReference type="ARBA" id="ARBA00022833"/>
    </source>
</evidence>
<dbReference type="GO" id="GO:0140664">
    <property type="term" value="F:ATP-dependent DNA damage sensor activity"/>
    <property type="evidence" value="ECO:0007669"/>
    <property type="project" value="InterPro"/>
</dbReference>
<feature type="binding site" evidence="11">
    <location>
        <begin position="96"/>
        <end position="103"/>
    </location>
    <ligand>
        <name>ATP</name>
        <dbReference type="ChEBI" id="CHEBI:30616"/>
    </ligand>
</feature>
<dbReference type="FunFam" id="3.40.50.300:FF:000050">
    <property type="entry name" value="DNA repair protein RadA"/>
    <property type="match status" value="1"/>
</dbReference>
<keyword evidence="10 11" id="KW-0234">DNA repair</keyword>
<evidence type="ECO:0000256" key="1">
    <source>
        <dbReference type="ARBA" id="ARBA00022723"/>
    </source>
</evidence>
<dbReference type="HAMAP" id="MF_01498">
    <property type="entry name" value="RadA_bact"/>
    <property type="match status" value="1"/>
</dbReference>
<dbReference type="CDD" id="cd01121">
    <property type="entry name" value="RadA_SMS_N"/>
    <property type="match status" value="1"/>
</dbReference>
<reference evidence="16" key="2">
    <citation type="journal article" date="2016" name="Genome Announc.">
        <title>Draft Genome Sequences of Two Novel Amoeba-Resistant Intranuclear Bacteria, 'Candidatus Berkiella cookevillensis' and 'Candidatus Berkiella aquae'.</title>
        <authorList>
            <person name="Mehari Y.T."/>
            <person name="Arivett B.A."/>
            <person name="Farone A.L."/>
            <person name="Gunderson J.H."/>
            <person name="Farone M.B."/>
        </authorList>
    </citation>
    <scope>NUCLEOTIDE SEQUENCE</scope>
    <source>
        <strain evidence="16">CC99</strain>
    </source>
</reference>
<evidence type="ECO:0000259" key="14">
    <source>
        <dbReference type="PROSITE" id="PS50162"/>
    </source>
</evidence>
<comment type="caution">
    <text evidence="15">The sequence shown here is derived from an EMBL/GenBank/DDBJ whole genome shotgun (WGS) entry which is preliminary data.</text>
</comment>